<evidence type="ECO:0000256" key="10">
    <source>
        <dbReference type="SAM" id="MobiDB-lite"/>
    </source>
</evidence>
<evidence type="ECO:0000259" key="11">
    <source>
        <dbReference type="PROSITE" id="PS50928"/>
    </source>
</evidence>
<feature type="transmembrane region" description="Helical" evidence="9">
    <location>
        <begin position="132"/>
        <end position="149"/>
    </location>
</feature>
<keyword evidence="8 9" id="KW-0472">Membrane</keyword>
<evidence type="ECO:0000256" key="1">
    <source>
        <dbReference type="ARBA" id="ARBA00003510"/>
    </source>
</evidence>
<dbReference type="InterPro" id="IPR005672">
    <property type="entry name" value="Phosphate_PstA"/>
</dbReference>
<feature type="transmembrane region" description="Helical" evidence="9">
    <location>
        <begin position="155"/>
        <end position="176"/>
    </location>
</feature>
<comment type="subcellular location">
    <subcellularLocation>
        <location evidence="2 9">Cell membrane</location>
        <topology evidence="2 9">Multi-pass membrane protein</topology>
    </subcellularLocation>
</comment>
<reference evidence="12" key="1">
    <citation type="submission" date="2022-12" db="EMBL/GenBank/DDBJ databases">
        <authorList>
            <person name="Ruckert C."/>
            <person name="Busche T."/>
            <person name="Kalinowski J."/>
            <person name="Wittmann C."/>
        </authorList>
    </citation>
    <scope>NUCLEOTIDE SEQUENCE</scope>
    <source>
        <strain evidence="12">DSM 40467</strain>
    </source>
</reference>
<keyword evidence="5 9" id="KW-1003">Cell membrane</keyword>
<gene>
    <name evidence="12" type="primary">pstA</name>
    <name evidence="12" type="ORF">STRCI_002517</name>
</gene>
<dbReference type="Pfam" id="PF00528">
    <property type="entry name" value="BPD_transp_1"/>
    <property type="match status" value="1"/>
</dbReference>
<dbReference type="InterPro" id="IPR000515">
    <property type="entry name" value="MetI-like"/>
</dbReference>
<feature type="transmembrane region" description="Helical" evidence="9">
    <location>
        <begin position="85"/>
        <end position="111"/>
    </location>
</feature>
<dbReference type="SUPFAM" id="SSF161098">
    <property type="entry name" value="MetI-like"/>
    <property type="match status" value="1"/>
</dbReference>
<evidence type="ECO:0000256" key="4">
    <source>
        <dbReference type="ARBA" id="ARBA00022448"/>
    </source>
</evidence>
<evidence type="ECO:0000256" key="6">
    <source>
        <dbReference type="ARBA" id="ARBA00022692"/>
    </source>
</evidence>
<feature type="transmembrane region" description="Helical" evidence="9">
    <location>
        <begin position="226"/>
        <end position="244"/>
    </location>
</feature>
<accession>A0ABY7KAH2</accession>
<keyword evidence="4" id="KW-0813">Transport</keyword>
<evidence type="ECO:0000256" key="3">
    <source>
        <dbReference type="ARBA" id="ARBA00007069"/>
    </source>
</evidence>
<keyword evidence="7 9" id="KW-1133">Transmembrane helix</keyword>
<dbReference type="Gene3D" id="1.10.3720.10">
    <property type="entry name" value="MetI-like"/>
    <property type="match status" value="1"/>
</dbReference>
<keyword evidence="6 9" id="KW-0812">Transmembrane</keyword>
<dbReference type="RefSeq" id="WP_269659001.1">
    <property type="nucleotide sequence ID" value="NZ_CP114413.1"/>
</dbReference>
<dbReference type="PROSITE" id="PS50928">
    <property type="entry name" value="ABC_TM1"/>
    <property type="match status" value="1"/>
</dbReference>
<dbReference type="Proteomes" id="UP001164439">
    <property type="component" value="Chromosome"/>
</dbReference>
<name>A0ABY7KAH2_9ACTN</name>
<feature type="region of interest" description="Disordered" evidence="10">
    <location>
        <begin position="1"/>
        <end position="21"/>
    </location>
</feature>
<dbReference type="PANTHER" id="PTHR43470:SF5">
    <property type="entry name" value="PHOSPHATE TRANSPORT SYSTEM PERMEASE PROTEIN PSTA"/>
    <property type="match status" value="1"/>
</dbReference>
<evidence type="ECO:0000256" key="2">
    <source>
        <dbReference type="ARBA" id="ARBA00004651"/>
    </source>
</evidence>
<evidence type="ECO:0000256" key="7">
    <source>
        <dbReference type="ARBA" id="ARBA00022989"/>
    </source>
</evidence>
<evidence type="ECO:0000313" key="12">
    <source>
        <dbReference type="EMBL" id="WAZ21354.1"/>
    </source>
</evidence>
<proteinExistence type="inferred from homology"/>
<sequence>MTTGTGIRVTEPPAQPAPRKLAGPRFRPGETAFRLLLLCCLAVGIIFLGVLITYVLVEAWPRLDSRLWENFPSIRRPENAGAQSAIFGTIWVIAFTALFCLPTGIMAAIYLEEYADQNRWYNRMIELNIQNLAAVPSIIYGILGLGLLARELSLGTTVLTASLTLSLLVLPVVIIASREAIRAVPQSIRQASLALGATQWQTIWRQVLPAAVPGIATGSILALSRAIGEAAPLLLLGAVTYVAFNPEGLESAYTVLPIQIFGWISQSREEFHHLAAAGIVILLAILLLMNAAAIWLRNRFSKRW</sequence>
<dbReference type="PANTHER" id="PTHR43470">
    <property type="entry name" value="PHOSPHATE TRANSPORT SYSTEM PERMEASE PROTEIN PSTA-RELATED"/>
    <property type="match status" value="1"/>
</dbReference>
<feature type="transmembrane region" description="Helical" evidence="9">
    <location>
        <begin position="274"/>
        <end position="296"/>
    </location>
</feature>
<evidence type="ECO:0000256" key="8">
    <source>
        <dbReference type="ARBA" id="ARBA00023136"/>
    </source>
</evidence>
<keyword evidence="13" id="KW-1185">Reference proteome</keyword>
<dbReference type="NCBIfam" id="TIGR00974">
    <property type="entry name" value="3a0107s02c"/>
    <property type="match status" value="1"/>
</dbReference>
<dbReference type="InterPro" id="IPR035906">
    <property type="entry name" value="MetI-like_sf"/>
</dbReference>
<protein>
    <recommendedName>
        <fullName evidence="9">Phosphate transport system permease protein PstA</fullName>
    </recommendedName>
</protein>
<evidence type="ECO:0000256" key="9">
    <source>
        <dbReference type="RuleBase" id="RU363043"/>
    </source>
</evidence>
<feature type="transmembrane region" description="Helical" evidence="9">
    <location>
        <begin position="35"/>
        <end position="57"/>
    </location>
</feature>
<evidence type="ECO:0000313" key="13">
    <source>
        <dbReference type="Proteomes" id="UP001164439"/>
    </source>
</evidence>
<organism evidence="12 13">
    <name type="scientific">Streptomyces cinnabarinus</name>
    <dbReference type="NCBI Taxonomy" id="67287"/>
    <lineage>
        <taxon>Bacteria</taxon>
        <taxon>Bacillati</taxon>
        <taxon>Actinomycetota</taxon>
        <taxon>Actinomycetes</taxon>
        <taxon>Kitasatosporales</taxon>
        <taxon>Streptomycetaceae</taxon>
        <taxon>Streptomyces</taxon>
    </lineage>
</organism>
<feature type="domain" description="ABC transmembrane type-1" evidence="11">
    <location>
        <begin position="86"/>
        <end position="292"/>
    </location>
</feature>
<dbReference type="EMBL" id="CP114413">
    <property type="protein sequence ID" value="WAZ21354.1"/>
    <property type="molecule type" value="Genomic_DNA"/>
</dbReference>
<comment type="function">
    <text evidence="1">Part of the binding-protein-dependent transport system for phosphate; probably responsible for the translocation of the substrate across the membrane.</text>
</comment>
<evidence type="ECO:0000256" key="5">
    <source>
        <dbReference type="ARBA" id="ARBA00022475"/>
    </source>
</evidence>
<dbReference type="CDD" id="cd06261">
    <property type="entry name" value="TM_PBP2"/>
    <property type="match status" value="1"/>
</dbReference>
<comment type="similarity">
    <text evidence="3 9">Belongs to the binding-protein-dependent transport system permease family. CysTW subfamily.</text>
</comment>